<dbReference type="Gene3D" id="1.10.10.10">
    <property type="entry name" value="Winged helix-like DNA-binding domain superfamily/Winged helix DNA-binding domain"/>
    <property type="match status" value="1"/>
</dbReference>
<dbReference type="Gene3D" id="3.30.450.40">
    <property type="match status" value="1"/>
</dbReference>
<dbReference type="InterPro" id="IPR029016">
    <property type="entry name" value="GAF-like_dom_sf"/>
</dbReference>
<evidence type="ECO:0000256" key="1">
    <source>
        <dbReference type="ARBA" id="ARBA00023015"/>
    </source>
</evidence>
<protein>
    <submittedName>
        <fullName evidence="6 7">Transcriptional regulator</fullName>
    </submittedName>
</protein>
<evidence type="ECO:0000259" key="5">
    <source>
        <dbReference type="PROSITE" id="PS51078"/>
    </source>
</evidence>
<dbReference type="GO" id="GO:0003700">
    <property type="term" value="F:DNA-binding transcription factor activity"/>
    <property type="evidence" value="ECO:0007669"/>
    <property type="project" value="TreeGrafter"/>
</dbReference>
<dbReference type="InterPro" id="IPR036388">
    <property type="entry name" value="WH-like_DNA-bd_sf"/>
</dbReference>
<evidence type="ECO:0000256" key="3">
    <source>
        <dbReference type="ARBA" id="ARBA00023163"/>
    </source>
</evidence>
<dbReference type="SUPFAM" id="SSF55781">
    <property type="entry name" value="GAF domain-like"/>
    <property type="match status" value="1"/>
</dbReference>
<dbReference type="GO" id="GO:0045892">
    <property type="term" value="P:negative regulation of DNA-templated transcription"/>
    <property type="evidence" value="ECO:0007669"/>
    <property type="project" value="TreeGrafter"/>
</dbReference>
<dbReference type="KEGG" id="smic:SmB9_32940"/>
<keyword evidence="1" id="KW-0805">Transcription regulation</keyword>
<dbReference type="InterPro" id="IPR036390">
    <property type="entry name" value="WH_DNA-bd_sf"/>
</dbReference>
<dbReference type="EMBL" id="RBWX01000010">
    <property type="protein sequence ID" value="RKS86318.1"/>
    <property type="molecule type" value="Genomic_DNA"/>
</dbReference>
<accession>A0AAD1G2G9</accession>
<evidence type="ECO:0000313" key="6">
    <source>
        <dbReference type="EMBL" id="BBE35636.1"/>
    </source>
</evidence>
<dbReference type="Proteomes" id="UP000276029">
    <property type="component" value="Unassembled WGS sequence"/>
</dbReference>
<organism evidence="6 8">
    <name type="scientific">Sphingosinicella microcystinivorans</name>
    <dbReference type="NCBI Taxonomy" id="335406"/>
    <lineage>
        <taxon>Bacteria</taxon>
        <taxon>Pseudomonadati</taxon>
        <taxon>Pseudomonadota</taxon>
        <taxon>Alphaproteobacteria</taxon>
        <taxon>Sphingomonadales</taxon>
        <taxon>Sphingosinicellaceae</taxon>
        <taxon>Sphingosinicella</taxon>
    </lineage>
</organism>
<dbReference type="GO" id="GO:0003677">
    <property type="term" value="F:DNA binding"/>
    <property type="evidence" value="ECO:0007669"/>
    <property type="project" value="UniProtKB-KW"/>
</dbReference>
<feature type="domain" description="HTH iclR-type" evidence="4">
    <location>
        <begin position="13"/>
        <end position="75"/>
    </location>
</feature>
<dbReference type="EMBL" id="AP018711">
    <property type="protein sequence ID" value="BBE35636.1"/>
    <property type="molecule type" value="Genomic_DNA"/>
</dbReference>
<evidence type="ECO:0000259" key="4">
    <source>
        <dbReference type="PROSITE" id="PS51077"/>
    </source>
</evidence>
<dbReference type="Pfam" id="PF09339">
    <property type="entry name" value="HTH_IclR"/>
    <property type="match status" value="1"/>
</dbReference>
<dbReference type="InterPro" id="IPR014757">
    <property type="entry name" value="Tscrpt_reg_IclR_C"/>
</dbReference>
<dbReference type="AlphaFoldDB" id="A0AAD1G2G9"/>
<dbReference type="SUPFAM" id="SSF46785">
    <property type="entry name" value="Winged helix' DNA-binding domain"/>
    <property type="match status" value="1"/>
</dbReference>
<dbReference type="InterPro" id="IPR050707">
    <property type="entry name" value="HTH_MetabolicPath_Reg"/>
</dbReference>
<keyword evidence="2" id="KW-0238">DNA-binding</keyword>
<dbReference type="PROSITE" id="PS51078">
    <property type="entry name" value="ICLR_ED"/>
    <property type="match status" value="1"/>
</dbReference>
<keyword evidence="3" id="KW-0804">Transcription</keyword>
<gene>
    <name evidence="7" type="ORF">DFR51_3021</name>
    <name evidence="6" type="ORF">SmB9_32940</name>
</gene>
<evidence type="ECO:0000313" key="7">
    <source>
        <dbReference type="EMBL" id="RKS86318.1"/>
    </source>
</evidence>
<reference evidence="7 9" key="2">
    <citation type="submission" date="2018-10" db="EMBL/GenBank/DDBJ databases">
        <title>Genomic Encyclopedia of Type Strains, Phase IV (KMG-IV): sequencing the most valuable type-strain genomes for metagenomic binning, comparative biology and taxonomic classification.</title>
        <authorList>
            <person name="Goeker M."/>
        </authorList>
    </citation>
    <scope>NUCLEOTIDE SEQUENCE [LARGE SCALE GENOMIC DNA]</scope>
    <source>
        <strain evidence="7 9">DSM 19791</strain>
    </source>
</reference>
<dbReference type="InterPro" id="IPR005471">
    <property type="entry name" value="Tscrpt_reg_IclR_N"/>
</dbReference>
<dbReference type="PROSITE" id="PS51077">
    <property type="entry name" value="HTH_ICLR"/>
    <property type="match status" value="1"/>
</dbReference>
<dbReference type="Pfam" id="PF01614">
    <property type="entry name" value="IclR_C"/>
    <property type="match status" value="1"/>
</dbReference>
<proteinExistence type="predicted"/>
<feature type="domain" description="IclR-ED" evidence="5">
    <location>
        <begin position="76"/>
        <end position="255"/>
    </location>
</feature>
<dbReference type="SMART" id="SM00346">
    <property type="entry name" value="HTH_ICLR"/>
    <property type="match status" value="1"/>
</dbReference>
<reference evidence="6 8" key="1">
    <citation type="submission" date="2018-06" db="EMBL/GenBank/DDBJ databases">
        <title>Complete Genome Sequence of the Microcystin-Degrading Bacterium Sphingosinicella microcystinivorans Strain B-9.</title>
        <authorList>
            <person name="Jin H."/>
            <person name="Nishizawa T."/>
            <person name="Guo Y."/>
            <person name="Nishizawa A."/>
            <person name="Park H."/>
            <person name="Kato H."/>
            <person name="Tsuji K."/>
            <person name="Harada K."/>
        </authorList>
    </citation>
    <scope>NUCLEOTIDE SEQUENCE [LARGE SCALE GENOMIC DNA]</scope>
    <source>
        <strain evidence="6 8">B9</strain>
    </source>
</reference>
<evidence type="ECO:0000313" key="9">
    <source>
        <dbReference type="Proteomes" id="UP000276029"/>
    </source>
</evidence>
<evidence type="ECO:0000256" key="2">
    <source>
        <dbReference type="ARBA" id="ARBA00023125"/>
    </source>
</evidence>
<dbReference type="Proteomes" id="UP000275727">
    <property type="component" value="Chromosome"/>
</dbReference>
<sequence length="255" mass="27964">MSTEERRPTGIVVRPVVNAVAILRHLADTPGPHTATTVSRALSINPSTCFNILRTLLGERVIDFDPVTKSYSAGHGLAKLARNLPQDAGLQAARPLLRQLADTYRLTVCLWQRVDPDRIVAVLVEPIASDFRVHCRVGQRLPLLMGSAGRALGPYLGLDEAALKRAFSELRWARPISFDSYWAEMEDARALGYAIDDGHFASGLVTISAPVLDRGSVARYAVTSLAFRSEFDAEARKALGEDLASLSRELRDILF</sequence>
<evidence type="ECO:0000313" key="8">
    <source>
        <dbReference type="Proteomes" id="UP000275727"/>
    </source>
</evidence>
<dbReference type="PANTHER" id="PTHR30136:SF24">
    <property type="entry name" value="HTH-TYPE TRANSCRIPTIONAL REPRESSOR ALLR"/>
    <property type="match status" value="1"/>
</dbReference>
<dbReference type="PANTHER" id="PTHR30136">
    <property type="entry name" value="HELIX-TURN-HELIX TRANSCRIPTIONAL REGULATOR, ICLR FAMILY"/>
    <property type="match status" value="1"/>
</dbReference>
<keyword evidence="9" id="KW-1185">Reference proteome</keyword>
<name>A0AAD1G2G9_SPHMI</name>
<dbReference type="RefSeq" id="WP_121052641.1">
    <property type="nucleotide sequence ID" value="NZ_AP018711.1"/>
</dbReference>